<protein>
    <submittedName>
        <fullName evidence="2">Uncharacterized protein</fullName>
    </submittedName>
</protein>
<sequence length="141" mass="16508">MEISEGHVTRLRKWDSRTMPRPTDEDMKRLSAMVQRGDLYPALNHTKWAELRAEMLAAPVEQHPQFRGRSVFAPPGFCTAWDGEFYYHLHPVAEWEWIELQAASAQWLQEVLKRHSIPYSVEAGVIRVWGYTRPGPQPDWH</sequence>
<dbReference type="EMBL" id="FMZC01000001">
    <property type="protein sequence ID" value="SDC23799.1"/>
    <property type="molecule type" value="Genomic_DNA"/>
</dbReference>
<dbReference type="AlphaFoldDB" id="A0A1G6JYD6"/>
<keyword evidence="3" id="KW-1185">Reference proteome</keyword>
<evidence type="ECO:0000313" key="2">
    <source>
        <dbReference type="EMBL" id="SDC23799.1"/>
    </source>
</evidence>
<organism evidence="2 3">
    <name type="scientific">Paracidovorax valerianellae</name>
    <dbReference type="NCBI Taxonomy" id="187868"/>
    <lineage>
        <taxon>Bacteria</taxon>
        <taxon>Pseudomonadati</taxon>
        <taxon>Pseudomonadota</taxon>
        <taxon>Betaproteobacteria</taxon>
        <taxon>Burkholderiales</taxon>
        <taxon>Comamonadaceae</taxon>
        <taxon>Paracidovorax</taxon>
    </lineage>
</organism>
<evidence type="ECO:0000313" key="3">
    <source>
        <dbReference type="Proteomes" id="UP000198781"/>
    </source>
</evidence>
<gene>
    <name evidence="2" type="ORF">SAMN05192589_101515</name>
</gene>
<dbReference type="InterPro" id="IPR046500">
    <property type="entry name" value="DUF6678"/>
</dbReference>
<dbReference type="RefSeq" id="WP_092739925.1">
    <property type="nucleotide sequence ID" value="NZ_JAMBTK010000026.1"/>
</dbReference>
<evidence type="ECO:0000256" key="1">
    <source>
        <dbReference type="SAM" id="MobiDB-lite"/>
    </source>
</evidence>
<proteinExistence type="predicted"/>
<accession>A0A1G6JYD6</accession>
<dbReference type="Pfam" id="PF20383">
    <property type="entry name" value="DUF6678"/>
    <property type="match status" value="1"/>
</dbReference>
<reference evidence="2 3" key="1">
    <citation type="submission" date="2016-10" db="EMBL/GenBank/DDBJ databases">
        <authorList>
            <person name="de Groot N.N."/>
        </authorList>
    </citation>
    <scope>NUCLEOTIDE SEQUENCE [LARGE SCALE GENOMIC DNA]</scope>
    <source>
        <strain evidence="2 3">DSM 16619</strain>
    </source>
</reference>
<dbReference type="Proteomes" id="UP000198781">
    <property type="component" value="Unassembled WGS sequence"/>
</dbReference>
<feature type="region of interest" description="Disordered" evidence="1">
    <location>
        <begin position="1"/>
        <end position="26"/>
    </location>
</feature>
<name>A0A1G6JYD6_9BURK</name>